<feature type="transmembrane region" description="Helical" evidence="2">
    <location>
        <begin position="358"/>
        <end position="377"/>
    </location>
</feature>
<dbReference type="Proteomes" id="UP000757540">
    <property type="component" value="Unassembled WGS sequence"/>
</dbReference>
<feature type="transmembrane region" description="Helical" evidence="2">
    <location>
        <begin position="28"/>
        <end position="47"/>
    </location>
</feature>
<evidence type="ECO:0000259" key="3">
    <source>
        <dbReference type="Pfam" id="PF01757"/>
    </source>
</evidence>
<feature type="transmembrane region" description="Helical" evidence="2">
    <location>
        <begin position="320"/>
        <end position="338"/>
    </location>
</feature>
<dbReference type="InterPro" id="IPR002656">
    <property type="entry name" value="Acyl_transf_3_dom"/>
</dbReference>
<feature type="compositionally biased region" description="Low complexity" evidence="1">
    <location>
        <begin position="1"/>
        <end position="15"/>
    </location>
</feature>
<dbReference type="Pfam" id="PF01757">
    <property type="entry name" value="Acyl_transf_3"/>
    <property type="match status" value="1"/>
</dbReference>
<keyword evidence="2" id="KW-1133">Transmembrane helix</keyword>
<comment type="caution">
    <text evidence="4">The sequence shown here is derived from an EMBL/GenBank/DDBJ whole genome shotgun (WGS) entry which is preliminary data.</text>
</comment>
<proteinExistence type="predicted"/>
<protein>
    <submittedName>
        <fullName evidence="4">Peptidoglycan/LPS O-acetylase OafA/YrhL</fullName>
    </submittedName>
</protein>
<keyword evidence="2" id="KW-0812">Transmembrane</keyword>
<feature type="region of interest" description="Disordered" evidence="1">
    <location>
        <begin position="1"/>
        <end position="23"/>
    </location>
</feature>
<feature type="transmembrane region" description="Helical" evidence="2">
    <location>
        <begin position="179"/>
        <end position="197"/>
    </location>
</feature>
<feature type="transmembrane region" description="Helical" evidence="2">
    <location>
        <begin position="203"/>
        <end position="223"/>
    </location>
</feature>
<feature type="transmembrane region" description="Helical" evidence="2">
    <location>
        <begin position="67"/>
        <end position="90"/>
    </location>
</feature>
<evidence type="ECO:0000256" key="1">
    <source>
        <dbReference type="SAM" id="MobiDB-lite"/>
    </source>
</evidence>
<evidence type="ECO:0000313" key="5">
    <source>
        <dbReference type="Proteomes" id="UP000757540"/>
    </source>
</evidence>
<dbReference type="EMBL" id="JABEZU010000002">
    <property type="protein sequence ID" value="NOV97610.1"/>
    <property type="molecule type" value="Genomic_DNA"/>
</dbReference>
<keyword evidence="5" id="KW-1185">Reference proteome</keyword>
<feature type="transmembrane region" description="Helical" evidence="2">
    <location>
        <begin position="279"/>
        <end position="299"/>
    </location>
</feature>
<keyword evidence="2" id="KW-0472">Membrane</keyword>
<sequence length="396" mass="41829">MTLTTPVPTAPATPARTDDPGRAPRDGFVDAVRGLGVVAVVLLHWLMADATWDGTTLQIGNALAHGAGWTVTWLQTLPLLFLAAGAAAAYRGSRTLGLPGRWWRALGGSVLGAARPVVVLLGTWALAVAVLLAAGVPDDAVWRLARMVPQPLWFLGVWVVLVALAPLLVRAWRRWRWRAAAVVVALPLVVDALRFGAGLGDLAWANVLLAWAVPFGAGVAYATDRTDGRRAVPRAKTFLVGAALVALAAAVLLIALGPYPASLVGMPGAEISNLAPPTAPVVLHAVAMVCLALTVRRPLARWAAGRGRPVVQVVARRSMTVYLWHLTAMFAVVGSVVLGLGQRLPDAWTAAWWAGRPFWFAAYLLVLLGLVAVFGRFETSRAGSRGVTLTRAATGR</sequence>
<dbReference type="RefSeq" id="WP_171783796.1">
    <property type="nucleotide sequence ID" value="NZ_JABEZU010000002.1"/>
</dbReference>
<feature type="transmembrane region" description="Helical" evidence="2">
    <location>
        <begin position="152"/>
        <end position="172"/>
    </location>
</feature>
<feature type="transmembrane region" description="Helical" evidence="2">
    <location>
        <begin position="102"/>
        <end position="132"/>
    </location>
</feature>
<evidence type="ECO:0000313" key="4">
    <source>
        <dbReference type="EMBL" id="NOV97610.1"/>
    </source>
</evidence>
<feature type="transmembrane region" description="Helical" evidence="2">
    <location>
        <begin position="235"/>
        <end position="259"/>
    </location>
</feature>
<reference evidence="4 5" key="1">
    <citation type="submission" date="2020-05" db="EMBL/GenBank/DDBJ databases">
        <title>Genomic Encyclopedia of Type Strains, Phase III (KMG-III): the genomes of soil and plant-associated and newly described type strains.</title>
        <authorList>
            <person name="Whitman W."/>
        </authorList>
    </citation>
    <scope>NUCLEOTIDE SEQUENCE [LARGE SCALE GENOMIC DNA]</scope>
    <source>
        <strain evidence="4 5">KCTC 19046</strain>
    </source>
</reference>
<gene>
    <name evidence="4" type="ORF">HDG69_002185</name>
</gene>
<feature type="domain" description="Acyltransferase 3" evidence="3">
    <location>
        <begin position="28"/>
        <end position="372"/>
    </location>
</feature>
<evidence type="ECO:0000256" key="2">
    <source>
        <dbReference type="SAM" id="Phobius"/>
    </source>
</evidence>
<name>A0ABX2A6V3_9MICO</name>
<organism evidence="4 5">
    <name type="scientific">Isoptericola halotolerans</name>
    <dbReference type="NCBI Taxonomy" id="300560"/>
    <lineage>
        <taxon>Bacteria</taxon>
        <taxon>Bacillati</taxon>
        <taxon>Actinomycetota</taxon>
        <taxon>Actinomycetes</taxon>
        <taxon>Micrococcales</taxon>
        <taxon>Promicromonosporaceae</taxon>
        <taxon>Isoptericola</taxon>
    </lineage>
</organism>
<accession>A0ABX2A6V3</accession>